<feature type="region of interest" description="Disordered" evidence="3">
    <location>
        <begin position="446"/>
        <end position="475"/>
    </location>
</feature>
<dbReference type="Gene3D" id="3.30.1120.10">
    <property type="match status" value="1"/>
</dbReference>
<evidence type="ECO:0000256" key="4">
    <source>
        <dbReference type="SAM" id="SignalP"/>
    </source>
</evidence>
<dbReference type="Proteomes" id="UP000315647">
    <property type="component" value="Chromosome"/>
</dbReference>
<feature type="chain" id="PRO_5021734898" evidence="4">
    <location>
        <begin position="21"/>
        <end position="475"/>
    </location>
</feature>
<keyword evidence="2 6" id="KW-0378">Hydrolase</keyword>
<name>A0A517QDJ5_9PLAN</name>
<evidence type="ECO:0000313" key="6">
    <source>
        <dbReference type="EMBL" id="QDT29674.1"/>
    </source>
</evidence>
<keyword evidence="4" id="KW-0732">Signal</keyword>
<organism evidence="6 7">
    <name type="scientific">Gimesia panareensis</name>
    <dbReference type="NCBI Taxonomy" id="2527978"/>
    <lineage>
        <taxon>Bacteria</taxon>
        <taxon>Pseudomonadati</taxon>
        <taxon>Planctomycetota</taxon>
        <taxon>Planctomycetia</taxon>
        <taxon>Planctomycetales</taxon>
        <taxon>Planctomycetaceae</taxon>
        <taxon>Gimesia</taxon>
    </lineage>
</organism>
<dbReference type="EC" id="3.1.6.1" evidence="6"/>
<reference evidence="6 7" key="1">
    <citation type="submission" date="2019-03" db="EMBL/GenBank/DDBJ databases">
        <title>Deep-cultivation of Planctomycetes and their phenomic and genomic characterization uncovers novel biology.</title>
        <authorList>
            <person name="Wiegand S."/>
            <person name="Jogler M."/>
            <person name="Boedeker C."/>
            <person name="Pinto D."/>
            <person name="Vollmers J."/>
            <person name="Rivas-Marin E."/>
            <person name="Kohn T."/>
            <person name="Peeters S.H."/>
            <person name="Heuer A."/>
            <person name="Rast P."/>
            <person name="Oberbeckmann S."/>
            <person name="Bunk B."/>
            <person name="Jeske O."/>
            <person name="Meyerdierks A."/>
            <person name="Storesund J.E."/>
            <person name="Kallscheuer N."/>
            <person name="Luecker S."/>
            <person name="Lage O.M."/>
            <person name="Pohl T."/>
            <person name="Merkel B.J."/>
            <person name="Hornburger P."/>
            <person name="Mueller R.-W."/>
            <person name="Bruemmer F."/>
            <person name="Labrenz M."/>
            <person name="Spormann A.M."/>
            <person name="Op den Camp H."/>
            <person name="Overmann J."/>
            <person name="Amann R."/>
            <person name="Jetten M.S.M."/>
            <person name="Mascher T."/>
            <person name="Medema M.H."/>
            <person name="Devos D.P."/>
            <person name="Kaster A.-K."/>
            <person name="Ovreas L."/>
            <person name="Rohde M."/>
            <person name="Galperin M.Y."/>
            <person name="Jogler C."/>
        </authorList>
    </citation>
    <scope>NUCLEOTIDE SEQUENCE [LARGE SCALE GENOMIC DNA]</scope>
    <source>
        <strain evidence="6 7">Enr10</strain>
    </source>
</reference>
<evidence type="ECO:0000256" key="3">
    <source>
        <dbReference type="SAM" id="MobiDB-lite"/>
    </source>
</evidence>
<keyword evidence="7" id="KW-1185">Reference proteome</keyword>
<gene>
    <name evidence="6" type="primary">atsA_55</name>
    <name evidence="6" type="ORF">Enr10x_50290</name>
</gene>
<protein>
    <submittedName>
        <fullName evidence="6">Arylsulfatase</fullName>
        <ecNumber evidence="6">3.1.6.1</ecNumber>
    </submittedName>
</protein>
<dbReference type="PANTHER" id="PTHR42693">
    <property type="entry name" value="ARYLSULFATASE FAMILY MEMBER"/>
    <property type="match status" value="1"/>
</dbReference>
<dbReference type="InterPro" id="IPR000917">
    <property type="entry name" value="Sulfatase_N"/>
</dbReference>
<dbReference type="Gene3D" id="3.40.720.10">
    <property type="entry name" value="Alkaline Phosphatase, subunit A"/>
    <property type="match status" value="1"/>
</dbReference>
<dbReference type="InterPro" id="IPR017850">
    <property type="entry name" value="Alkaline_phosphatase_core_sf"/>
</dbReference>
<sequence length="475" mass="52813" precursor="true">MLRSLLSLIVLLLLVSPAWSAELTKPNILFIMVDDLGKEWVSCYGAEDIKTPAIDGLAATGMKFNNAWCMPQCTPTRVTLLTGQYPFRHGWTNHWDVPRWGAGAHFDPKLNTTYANVLRKAGYKTCAAGKWQIDDFRVEPNAMDEAGFDDWCMWTGYEAQNPPSAERYWNPYINIKGKGSKTYAGQFGPDIYCDYLIDFIGKHKDERMLLYYPMVLTHSPLTTTPDNRDETDKRRLFAGMVRYTDKLVGKLVAALDEAGIREKTIIVFTTDNGTGGQRNQRLGHLVRGGKTKMSEQNGTAMPFIVNCPGTVPEGVTTDALVDFTDILPTFAELGGGTLPAGRVVDGKSFASLILGQTRKGSREWILSMGGGPATLRNGRVQPALEYDDRVIRDKDYKLWINAQGKPIKLFKISGDQWEERNLIDSNDPDAKAALKRLTAIAAGFPAKDGAPRYEKNPPQKWDQKPGIPGGGKKKR</sequence>
<dbReference type="EMBL" id="CP037421">
    <property type="protein sequence ID" value="QDT29674.1"/>
    <property type="molecule type" value="Genomic_DNA"/>
</dbReference>
<evidence type="ECO:0000313" key="7">
    <source>
        <dbReference type="Proteomes" id="UP000315647"/>
    </source>
</evidence>
<feature type="signal peptide" evidence="4">
    <location>
        <begin position="1"/>
        <end position="20"/>
    </location>
</feature>
<dbReference type="CDD" id="cd16151">
    <property type="entry name" value="sulfatase_like"/>
    <property type="match status" value="1"/>
</dbReference>
<evidence type="ECO:0000256" key="2">
    <source>
        <dbReference type="ARBA" id="ARBA00022801"/>
    </source>
</evidence>
<evidence type="ECO:0000259" key="5">
    <source>
        <dbReference type="Pfam" id="PF00884"/>
    </source>
</evidence>
<dbReference type="PANTHER" id="PTHR42693:SF53">
    <property type="entry name" value="ENDO-4-O-SULFATASE"/>
    <property type="match status" value="1"/>
</dbReference>
<feature type="compositionally biased region" description="Basic and acidic residues" evidence="3">
    <location>
        <begin position="449"/>
        <end position="463"/>
    </location>
</feature>
<accession>A0A517QDJ5</accession>
<proteinExistence type="inferred from homology"/>
<dbReference type="SUPFAM" id="SSF53649">
    <property type="entry name" value="Alkaline phosphatase-like"/>
    <property type="match status" value="1"/>
</dbReference>
<dbReference type="GO" id="GO:0004065">
    <property type="term" value="F:arylsulfatase activity"/>
    <property type="evidence" value="ECO:0007669"/>
    <property type="project" value="UniProtKB-EC"/>
</dbReference>
<dbReference type="InterPro" id="IPR050738">
    <property type="entry name" value="Sulfatase"/>
</dbReference>
<feature type="domain" description="Sulfatase N-terminal" evidence="5">
    <location>
        <begin position="26"/>
        <end position="335"/>
    </location>
</feature>
<dbReference type="Pfam" id="PF00884">
    <property type="entry name" value="Sulfatase"/>
    <property type="match status" value="1"/>
</dbReference>
<comment type="similarity">
    <text evidence="1">Belongs to the sulfatase family.</text>
</comment>
<evidence type="ECO:0000256" key="1">
    <source>
        <dbReference type="ARBA" id="ARBA00008779"/>
    </source>
</evidence>
<dbReference type="AlphaFoldDB" id="A0A517QDJ5"/>
<dbReference type="RefSeq" id="WP_197997346.1">
    <property type="nucleotide sequence ID" value="NZ_CP037421.1"/>
</dbReference>